<keyword evidence="1" id="KW-0732">Signal</keyword>
<dbReference type="RefSeq" id="XP_025550101.1">
    <property type="nucleotide sequence ID" value="XM_025700034.1"/>
</dbReference>
<keyword evidence="3" id="KW-1185">Reference proteome</keyword>
<dbReference type="VEuPathDB" id="FungiDB:BO97DRAFT_471270"/>
<evidence type="ECO:0008006" key="4">
    <source>
        <dbReference type="Google" id="ProtNLM"/>
    </source>
</evidence>
<feature type="chain" id="PRO_5017353227" description="Concanavalin A-like lectin/glucanase" evidence="1">
    <location>
        <begin position="19"/>
        <end position="280"/>
    </location>
</feature>
<evidence type="ECO:0000256" key="1">
    <source>
        <dbReference type="SAM" id="SignalP"/>
    </source>
</evidence>
<proteinExistence type="predicted"/>
<evidence type="ECO:0000313" key="2">
    <source>
        <dbReference type="EMBL" id="RAL10947.1"/>
    </source>
</evidence>
<evidence type="ECO:0000313" key="3">
    <source>
        <dbReference type="Proteomes" id="UP000248961"/>
    </source>
</evidence>
<dbReference type="AlphaFoldDB" id="A0A395HSY8"/>
<sequence length="280" mass="30699">MRLSTTLCTLAALQTALATSLLSFSAAKGDDPSVLGIRNLEEARDEKISDNTNDLYIKLGTDPHGTPALHYHRKKDYIRAEYHALPHKLEEGKTYYIGYKFSLGVIEQSLMIFQFKAYAGNNAQDKGANIPLSLEFKSGQLHLQYQADNTASRVPQWSRTVDTDTVYSVGLVIHTGKPGWVEFYFDGEQQGFSTAGGATRLTANTWTGRTEPKFGAYRGEAVQIDTYVYEVQIGTTLEDIKEAAGMASCSWEGHCTGATCTTENDCSDDLVCTNGKCASS</sequence>
<accession>A0A395HSY8</accession>
<protein>
    <recommendedName>
        <fullName evidence="4">Concanavalin A-like lectin/glucanase</fullName>
    </recommendedName>
</protein>
<organism evidence="2 3">
    <name type="scientific">Aspergillus homomorphus (strain CBS 101889)</name>
    <dbReference type="NCBI Taxonomy" id="1450537"/>
    <lineage>
        <taxon>Eukaryota</taxon>
        <taxon>Fungi</taxon>
        <taxon>Dikarya</taxon>
        <taxon>Ascomycota</taxon>
        <taxon>Pezizomycotina</taxon>
        <taxon>Eurotiomycetes</taxon>
        <taxon>Eurotiomycetidae</taxon>
        <taxon>Eurotiales</taxon>
        <taxon>Aspergillaceae</taxon>
        <taxon>Aspergillus</taxon>
        <taxon>Aspergillus subgen. Circumdati</taxon>
    </lineage>
</organism>
<reference evidence="2 3" key="1">
    <citation type="submission" date="2018-02" db="EMBL/GenBank/DDBJ databases">
        <title>The genomes of Aspergillus section Nigri reveals drivers in fungal speciation.</title>
        <authorList>
            <consortium name="DOE Joint Genome Institute"/>
            <person name="Vesth T.C."/>
            <person name="Nybo J."/>
            <person name="Theobald S."/>
            <person name="Brandl J."/>
            <person name="Frisvad J.C."/>
            <person name="Nielsen K.F."/>
            <person name="Lyhne E.K."/>
            <person name="Kogle M.E."/>
            <person name="Kuo A."/>
            <person name="Riley R."/>
            <person name="Clum A."/>
            <person name="Nolan M."/>
            <person name="Lipzen A."/>
            <person name="Salamov A."/>
            <person name="Henrissat B."/>
            <person name="Wiebenga A."/>
            <person name="De vries R.P."/>
            <person name="Grigoriev I.V."/>
            <person name="Mortensen U.H."/>
            <person name="Andersen M.R."/>
            <person name="Baker S.E."/>
        </authorList>
    </citation>
    <scope>NUCLEOTIDE SEQUENCE [LARGE SCALE GENOMIC DNA]</scope>
    <source>
        <strain evidence="2 3">CBS 101889</strain>
    </source>
</reference>
<dbReference type="GeneID" id="37204323"/>
<dbReference type="Proteomes" id="UP000248961">
    <property type="component" value="Unassembled WGS sequence"/>
</dbReference>
<feature type="signal peptide" evidence="1">
    <location>
        <begin position="1"/>
        <end position="18"/>
    </location>
</feature>
<dbReference type="Gene3D" id="2.60.120.200">
    <property type="match status" value="1"/>
</dbReference>
<name>A0A395HSY8_ASPHC</name>
<dbReference type="EMBL" id="KZ824291">
    <property type="protein sequence ID" value="RAL10947.1"/>
    <property type="molecule type" value="Genomic_DNA"/>
</dbReference>
<gene>
    <name evidence="2" type="ORF">BO97DRAFT_471270</name>
</gene>
<dbReference type="OrthoDB" id="3233795at2759"/>